<feature type="region of interest" description="Disordered" evidence="1">
    <location>
        <begin position="288"/>
        <end position="318"/>
    </location>
</feature>
<dbReference type="OrthoDB" id="5607991at2"/>
<protein>
    <recommendedName>
        <fullName evidence="3">DUF4340 domain-containing protein</fullName>
    </recommendedName>
</protein>
<dbReference type="InterPro" id="IPR025641">
    <property type="entry name" value="DUF4340"/>
</dbReference>
<evidence type="ECO:0000259" key="3">
    <source>
        <dbReference type="Pfam" id="PF14238"/>
    </source>
</evidence>
<feature type="domain" description="DUF4340" evidence="3">
    <location>
        <begin position="69"/>
        <end position="215"/>
    </location>
</feature>
<name>A0A090AE60_9GAMM</name>
<proteinExistence type="predicted"/>
<gene>
    <name evidence="4" type="ORF">THII_1966</name>
</gene>
<evidence type="ECO:0000313" key="5">
    <source>
        <dbReference type="Proteomes" id="UP000031623"/>
    </source>
</evidence>
<evidence type="ECO:0000256" key="1">
    <source>
        <dbReference type="SAM" id="MobiDB-lite"/>
    </source>
</evidence>
<keyword evidence="2" id="KW-0472">Membrane</keyword>
<dbReference type="Proteomes" id="UP000031623">
    <property type="component" value="Chromosome"/>
</dbReference>
<dbReference type="STRING" id="40754.THII_1966"/>
<sequence>MQQRWLINLILVVIIFVLGAVALYTLEQEKKRAQLPELTGLTAQHIQTITIDRADKESIKLVKDDKGNWQLTTPFTLPANYFRVEQLLKILAEHHYKLVEDNSLKLAALKLEPPLATLTFDQLKIALGDKSPLNDGQRYIQINQKVYLITDTLFYSVNDDAVSWVSLSLIGEQPKIIELKIPDYHLVPKEKQWVLDSKFSAEEIDTGQDALNTLIGNWQDLQAFNVERYQSASAAQGAIEITLAGETQPLHFDLISTTPHFVIARPDKGVQYQLPKTQVDRLLHLPTKNKAAATPKKPGEIAPIVPGKPDELNRVPAK</sequence>
<keyword evidence="2" id="KW-1133">Transmembrane helix</keyword>
<organism evidence="4 5">
    <name type="scientific">Thioploca ingrica</name>
    <dbReference type="NCBI Taxonomy" id="40754"/>
    <lineage>
        <taxon>Bacteria</taxon>
        <taxon>Pseudomonadati</taxon>
        <taxon>Pseudomonadota</taxon>
        <taxon>Gammaproteobacteria</taxon>
        <taxon>Thiotrichales</taxon>
        <taxon>Thiotrichaceae</taxon>
        <taxon>Thioploca</taxon>
    </lineage>
</organism>
<reference evidence="4 5" key="1">
    <citation type="journal article" date="2014" name="ISME J.">
        <title>Ecophysiology of Thioploca ingrica as revealed by the complete genome sequence supplemented with proteomic evidence.</title>
        <authorList>
            <person name="Kojima H."/>
            <person name="Ogura Y."/>
            <person name="Yamamoto N."/>
            <person name="Togashi T."/>
            <person name="Mori H."/>
            <person name="Watanabe T."/>
            <person name="Nemoto F."/>
            <person name="Kurokawa K."/>
            <person name="Hayashi T."/>
            <person name="Fukui M."/>
        </authorList>
    </citation>
    <scope>NUCLEOTIDE SEQUENCE [LARGE SCALE GENOMIC DNA]</scope>
</reference>
<feature type="transmembrane region" description="Helical" evidence="2">
    <location>
        <begin position="6"/>
        <end position="26"/>
    </location>
</feature>
<dbReference type="AlphaFoldDB" id="A0A090AE60"/>
<dbReference type="Pfam" id="PF14238">
    <property type="entry name" value="DUF4340"/>
    <property type="match status" value="1"/>
</dbReference>
<dbReference type="HOGENOM" id="CLU_082698_0_0_6"/>
<keyword evidence="2" id="KW-0812">Transmembrane</keyword>
<evidence type="ECO:0000256" key="2">
    <source>
        <dbReference type="SAM" id="Phobius"/>
    </source>
</evidence>
<dbReference type="EMBL" id="AP014633">
    <property type="protein sequence ID" value="BAP56263.1"/>
    <property type="molecule type" value="Genomic_DNA"/>
</dbReference>
<keyword evidence="5" id="KW-1185">Reference proteome</keyword>
<evidence type="ECO:0000313" key="4">
    <source>
        <dbReference type="EMBL" id="BAP56263.1"/>
    </source>
</evidence>
<dbReference type="KEGG" id="tig:THII_1966"/>
<feature type="compositionally biased region" description="Basic and acidic residues" evidence="1">
    <location>
        <begin position="308"/>
        <end position="318"/>
    </location>
</feature>
<accession>A0A090AE60</accession>